<evidence type="ECO:0000256" key="2">
    <source>
        <dbReference type="ARBA" id="ARBA00022741"/>
    </source>
</evidence>
<feature type="domain" description="Thiamin pyrophosphokinase thiamin-binding" evidence="6">
    <location>
        <begin position="141"/>
        <end position="205"/>
    </location>
</feature>
<dbReference type="InterPro" id="IPR007371">
    <property type="entry name" value="TPK_catalytic"/>
</dbReference>
<protein>
    <recommendedName>
        <fullName evidence="5">Thiamine diphosphokinase</fullName>
        <ecNumber evidence="5">2.7.6.2</ecNumber>
    </recommendedName>
</protein>
<dbReference type="Pfam" id="PF04265">
    <property type="entry name" value="TPK_B1_binding"/>
    <property type="match status" value="1"/>
</dbReference>
<evidence type="ECO:0000256" key="5">
    <source>
        <dbReference type="NCBIfam" id="TIGR01378"/>
    </source>
</evidence>
<accession>A0ABQ6YVM5</accession>
<dbReference type="InterPro" id="IPR053149">
    <property type="entry name" value="TPK"/>
</dbReference>
<evidence type="ECO:0000256" key="4">
    <source>
        <dbReference type="ARBA" id="ARBA00022840"/>
    </source>
</evidence>
<dbReference type="Gene3D" id="3.40.50.10240">
    <property type="entry name" value="Thiamin pyrophosphokinase, catalytic domain"/>
    <property type="match status" value="1"/>
</dbReference>
<evidence type="ECO:0000259" key="6">
    <source>
        <dbReference type="SMART" id="SM00983"/>
    </source>
</evidence>
<dbReference type="InterPro" id="IPR006282">
    <property type="entry name" value="Thi_PPkinase"/>
</dbReference>
<keyword evidence="2" id="KW-0547">Nucleotide-binding</keyword>
<dbReference type="NCBIfam" id="TIGR01378">
    <property type="entry name" value="thi_PPkinase"/>
    <property type="match status" value="1"/>
</dbReference>
<dbReference type="InterPro" id="IPR036759">
    <property type="entry name" value="TPK_catalytic_sf"/>
</dbReference>
<dbReference type="Proteomes" id="UP000782705">
    <property type="component" value="Unassembled WGS sequence"/>
</dbReference>
<dbReference type="RefSeq" id="WP_161903329.1">
    <property type="nucleotide sequence ID" value="NZ_MAEL01000059.1"/>
</dbReference>
<dbReference type="SUPFAM" id="SSF63999">
    <property type="entry name" value="Thiamin pyrophosphokinase, catalytic domain"/>
    <property type="match status" value="1"/>
</dbReference>
<dbReference type="PANTHER" id="PTHR41299">
    <property type="entry name" value="THIAMINE PYROPHOSPHOKINASE"/>
    <property type="match status" value="1"/>
</dbReference>
<dbReference type="InterPro" id="IPR007373">
    <property type="entry name" value="Thiamin_PyroPKinase_B1-bd"/>
</dbReference>
<dbReference type="CDD" id="cd07995">
    <property type="entry name" value="TPK"/>
    <property type="match status" value="1"/>
</dbReference>
<dbReference type="PANTHER" id="PTHR41299:SF1">
    <property type="entry name" value="THIAMINE PYROPHOSPHOKINASE"/>
    <property type="match status" value="1"/>
</dbReference>
<dbReference type="EC" id="2.7.6.2" evidence="5"/>
<gene>
    <name evidence="7" type="ORF">BAU17_02720</name>
</gene>
<keyword evidence="3" id="KW-0418">Kinase</keyword>
<keyword evidence="1" id="KW-0808">Transferase</keyword>
<dbReference type="EMBL" id="MAEL01000059">
    <property type="protein sequence ID" value="KAF1301201.1"/>
    <property type="molecule type" value="Genomic_DNA"/>
</dbReference>
<dbReference type="Pfam" id="PF04263">
    <property type="entry name" value="TPK_catalytic"/>
    <property type="match status" value="1"/>
</dbReference>
<evidence type="ECO:0000313" key="8">
    <source>
        <dbReference type="Proteomes" id="UP000782705"/>
    </source>
</evidence>
<name>A0ABQ6YVM5_9ENTE</name>
<keyword evidence="4" id="KW-0067">ATP-binding</keyword>
<evidence type="ECO:0000256" key="3">
    <source>
        <dbReference type="ARBA" id="ARBA00022777"/>
    </source>
</evidence>
<reference evidence="7 8" key="1">
    <citation type="submission" date="2016-06" db="EMBL/GenBank/DDBJ databases">
        <title>Four novel species of enterococci isolated from chicken manure.</title>
        <authorList>
            <person name="Van Tyne D."/>
        </authorList>
    </citation>
    <scope>NUCLEOTIDE SEQUENCE [LARGE SCALE GENOMIC DNA]</scope>
    <source>
        <strain evidence="7 8">CU12B</strain>
    </source>
</reference>
<evidence type="ECO:0000256" key="1">
    <source>
        <dbReference type="ARBA" id="ARBA00022679"/>
    </source>
</evidence>
<organism evidence="7 8">
    <name type="scientific">Candidatus Enterococcus willemsii</name>
    <dbReference type="NCBI Taxonomy" id="1857215"/>
    <lineage>
        <taxon>Bacteria</taxon>
        <taxon>Bacillati</taxon>
        <taxon>Bacillota</taxon>
        <taxon>Bacilli</taxon>
        <taxon>Lactobacillales</taxon>
        <taxon>Enterococcaceae</taxon>
        <taxon>Enterococcus</taxon>
    </lineage>
</organism>
<sequence length="212" mass="23984">MEILIVAGAPVETWPVFTPTYDYYIGIDRGGLFLQQQGLPLDIAVGDFDSLNEKERNLVFQTAKEVHQSPSEKDDTDTQLGLLIALQRFPEAKITLIGATGGRIDHFLANLWLVLEPRFQPFSQQIFLKDMQNTIQFLLPGEHTIWQEPDMKYLAYCCLTPVSALTLTESKYVLHEVDVMQPTSYASNEFLTNQAKISFKKGLIAVIQSKDK</sequence>
<proteinExistence type="predicted"/>
<dbReference type="SMART" id="SM00983">
    <property type="entry name" value="TPK_B1_binding"/>
    <property type="match status" value="1"/>
</dbReference>
<comment type="caution">
    <text evidence="7">The sequence shown here is derived from an EMBL/GenBank/DDBJ whole genome shotgun (WGS) entry which is preliminary data.</text>
</comment>
<evidence type="ECO:0000313" key="7">
    <source>
        <dbReference type="EMBL" id="KAF1301201.1"/>
    </source>
</evidence>
<keyword evidence="8" id="KW-1185">Reference proteome</keyword>